<dbReference type="EMBL" id="JALDAW010000011">
    <property type="protein sequence ID" value="MDY5167777.1"/>
    <property type="molecule type" value="Genomic_DNA"/>
</dbReference>
<organism evidence="1 2">
    <name type="scientific">Dielma fastidiosa</name>
    <dbReference type="NCBI Taxonomy" id="1034346"/>
    <lineage>
        <taxon>Bacteria</taxon>
        <taxon>Bacillati</taxon>
        <taxon>Bacillota</taxon>
        <taxon>Erysipelotrichia</taxon>
        <taxon>Erysipelotrichales</taxon>
        <taxon>Erysipelotrichaceae</taxon>
        <taxon>Dielma</taxon>
    </lineage>
</organism>
<proteinExistence type="predicted"/>
<name>A0AB35ULZ8_9FIRM</name>
<evidence type="ECO:0000313" key="1">
    <source>
        <dbReference type="EMBL" id="MDY5167777.1"/>
    </source>
</evidence>
<protein>
    <recommendedName>
        <fullName evidence="3">Apea-like HEPN domain-containing protein</fullName>
    </recommendedName>
</protein>
<gene>
    <name evidence="1" type="ORF">MQE39_06550</name>
</gene>
<reference evidence="1" key="1">
    <citation type="submission" date="2022-03" db="EMBL/GenBank/DDBJ databases">
        <title>First case of bacteraemia caused by Dielma fastidiosa in a patient hospitalised with diverticulitis.</title>
        <authorList>
            <person name="Forman-Ankjaer B."/>
            <person name="Hvid-Jensen F."/>
            <person name="Kobel C.M."/>
            <person name="Greve T."/>
        </authorList>
    </citation>
    <scope>NUCLEOTIDE SEQUENCE</scope>
    <source>
        <strain evidence="1">AUH_DF_2021</strain>
    </source>
</reference>
<dbReference type="Proteomes" id="UP001276902">
    <property type="component" value="Unassembled WGS sequence"/>
</dbReference>
<evidence type="ECO:0008006" key="3">
    <source>
        <dbReference type="Google" id="ProtNLM"/>
    </source>
</evidence>
<dbReference type="RefSeq" id="WP_320883353.1">
    <property type="nucleotide sequence ID" value="NZ_JALDAW010000011.1"/>
</dbReference>
<sequence>MNDTSYITFHDAECILLEENNYISLLLKNPEDIKKIRPHFEDKDFLLKYKGTVGFNSVAFIERMSFEMNHTIKLFPKYIVNRCHKDTFIAFEMIGEAVDDFFSPSRYFFDRKRSGNNDVVDVIYNNELAESWEIIFEEKSVSITLSFGDILCWGIASDLMLHPKLTVSFEQTSDITYIYRLYRVLVRFFQIIRYDTNCGNLRIDLLTKEQEHKMYNGYLRDLSSDQGQFYRSNHEVEYECYRPYIQQFLQFSAQNADYTFFHYPGEGLRVRGRDYSAVDYMNIFAAFEAECHANKDLFEKADATKVQAIKEVIISQIDDFSTQGLKQEELGFLKNAKQRIMQLGTQLGQTKKIINAYHVLYNALDGSVENIFYLPEFRLKGHIKDKDLKKIADFLVGQRGAIAHGGFSSMFTDVDAQKIHFLEILTYAQMLKRVGLEDSNIEQIISAVFYCNYILSQEQYS</sequence>
<comment type="caution">
    <text evidence="1">The sequence shown here is derived from an EMBL/GenBank/DDBJ whole genome shotgun (WGS) entry which is preliminary data.</text>
</comment>
<evidence type="ECO:0000313" key="2">
    <source>
        <dbReference type="Proteomes" id="UP001276902"/>
    </source>
</evidence>
<dbReference type="AlphaFoldDB" id="A0AB35ULZ8"/>
<accession>A0AB35ULZ8</accession>